<evidence type="ECO:0008006" key="4">
    <source>
        <dbReference type="Google" id="ProtNLM"/>
    </source>
</evidence>
<keyword evidence="1" id="KW-0472">Membrane</keyword>
<dbReference type="RefSeq" id="WP_191819078.1">
    <property type="nucleotide sequence ID" value="NZ_JACYFT010000002.1"/>
</dbReference>
<evidence type="ECO:0000313" key="3">
    <source>
        <dbReference type="Proteomes" id="UP000647424"/>
    </source>
</evidence>
<evidence type="ECO:0000256" key="1">
    <source>
        <dbReference type="SAM" id="Phobius"/>
    </source>
</evidence>
<sequence length="248" mass="28004">MAPDRPTGLSQRHRVAALLLEWTLLSSLPLLAVLMLKPQLMHWWTRVIALWSARLELPIHSFAMDTRHGRFWDTPFDGTFMPSSQTLAWTWLGLIGLWTITFFFSDRFHPLKVILRALCLIQATACIFFLVSPAHFPYTVNQHMHALLDMGFGLMLATGPMLALGWGILTPSRTQKILVPLGILAYFACMLPHKVLLHAWLLAHGSALFMPILFLSFGTLFDLWVFIALYAWLASSLPMPVKAIGEAP</sequence>
<name>A0A927FGH3_9BURK</name>
<organism evidence="2 3">
    <name type="scientific">Limnohabitans radicicola</name>
    <dbReference type="NCBI Taxonomy" id="2771427"/>
    <lineage>
        <taxon>Bacteria</taxon>
        <taxon>Pseudomonadati</taxon>
        <taxon>Pseudomonadota</taxon>
        <taxon>Betaproteobacteria</taxon>
        <taxon>Burkholderiales</taxon>
        <taxon>Comamonadaceae</taxon>
        <taxon>Limnohabitans</taxon>
    </lineage>
</organism>
<feature type="transmembrane region" description="Helical" evidence="1">
    <location>
        <begin position="86"/>
        <end position="105"/>
    </location>
</feature>
<comment type="caution">
    <text evidence="2">The sequence shown here is derived from an EMBL/GenBank/DDBJ whole genome shotgun (WGS) entry which is preliminary data.</text>
</comment>
<dbReference type="Proteomes" id="UP000647424">
    <property type="component" value="Unassembled WGS sequence"/>
</dbReference>
<protein>
    <recommendedName>
        <fullName evidence="4">DUF998 domain-containing protein</fullName>
    </recommendedName>
</protein>
<reference evidence="2" key="1">
    <citation type="submission" date="2020-09" db="EMBL/GenBank/DDBJ databases">
        <title>Genome seq and assembly of Limnohabitants sp.</title>
        <authorList>
            <person name="Chhetri G."/>
        </authorList>
    </citation>
    <scope>NUCLEOTIDE SEQUENCE</scope>
    <source>
        <strain evidence="2">JUR4</strain>
    </source>
</reference>
<feature type="transmembrane region" description="Helical" evidence="1">
    <location>
        <begin position="208"/>
        <end position="233"/>
    </location>
</feature>
<gene>
    <name evidence="2" type="ORF">IC609_08485</name>
</gene>
<feature type="transmembrane region" description="Helical" evidence="1">
    <location>
        <begin position="181"/>
        <end position="202"/>
    </location>
</feature>
<feature type="transmembrane region" description="Helical" evidence="1">
    <location>
        <begin position="150"/>
        <end position="169"/>
    </location>
</feature>
<keyword evidence="1" id="KW-1133">Transmembrane helix</keyword>
<dbReference type="EMBL" id="JACYFT010000002">
    <property type="protein sequence ID" value="MBD8050581.1"/>
    <property type="molecule type" value="Genomic_DNA"/>
</dbReference>
<keyword evidence="1" id="KW-0812">Transmembrane</keyword>
<feature type="transmembrane region" description="Helical" evidence="1">
    <location>
        <begin position="15"/>
        <end position="36"/>
    </location>
</feature>
<proteinExistence type="predicted"/>
<feature type="transmembrane region" description="Helical" evidence="1">
    <location>
        <begin position="117"/>
        <end position="138"/>
    </location>
</feature>
<keyword evidence="3" id="KW-1185">Reference proteome</keyword>
<evidence type="ECO:0000313" key="2">
    <source>
        <dbReference type="EMBL" id="MBD8050581.1"/>
    </source>
</evidence>
<dbReference type="AlphaFoldDB" id="A0A927FGH3"/>
<accession>A0A927FGH3</accession>